<organism evidence="2">
    <name type="scientific">uncultured Acidimicrobiales bacterium</name>
    <dbReference type="NCBI Taxonomy" id="310071"/>
    <lineage>
        <taxon>Bacteria</taxon>
        <taxon>Bacillati</taxon>
        <taxon>Actinomycetota</taxon>
        <taxon>Acidimicrobiia</taxon>
        <taxon>Acidimicrobiales</taxon>
        <taxon>environmental samples</taxon>
    </lineage>
</organism>
<dbReference type="InterPro" id="IPR011055">
    <property type="entry name" value="Dup_hybrid_motif"/>
</dbReference>
<evidence type="ECO:0000313" key="2">
    <source>
        <dbReference type="EMBL" id="CAA9274722.1"/>
    </source>
</evidence>
<feature type="signal peptide" evidence="1">
    <location>
        <begin position="1"/>
        <end position="20"/>
    </location>
</feature>
<dbReference type="Gene3D" id="2.70.70.10">
    <property type="entry name" value="Glucose Permease (Domain IIA)"/>
    <property type="match status" value="1"/>
</dbReference>
<protein>
    <recommendedName>
        <fullName evidence="3">Peptidase M23 domain-containing protein</fullName>
    </recommendedName>
</protein>
<sequence length="231" mass="24638">MSPCRTARSLAAATVMILTAACGTGEAIRATSGPVTSTTAATTTTTRPPRAVTEEAWTPFATVGGVTLTHPSSRVERVAFHQSNHDGARQLTALPSAVAATTLEDRERDTGRYGAADVVVDPATEIRSPVTGRVKRAGRYVLYCDHSDDYVVIEPDAHPGWEVKILHIDGVQVRPGNRVVAGRTVIAPRPTQLPFESQVDEVRTADPAWPHVHIEVVDPSIPDRPTGPGCP</sequence>
<evidence type="ECO:0008006" key="3">
    <source>
        <dbReference type="Google" id="ProtNLM"/>
    </source>
</evidence>
<keyword evidence="1" id="KW-0732">Signal</keyword>
<dbReference type="PROSITE" id="PS51257">
    <property type="entry name" value="PROKAR_LIPOPROTEIN"/>
    <property type="match status" value="1"/>
</dbReference>
<dbReference type="EMBL" id="CADCTB010000210">
    <property type="protein sequence ID" value="CAA9274722.1"/>
    <property type="molecule type" value="Genomic_DNA"/>
</dbReference>
<dbReference type="AlphaFoldDB" id="A0A6J4JAL7"/>
<reference evidence="2" key="1">
    <citation type="submission" date="2020-02" db="EMBL/GenBank/DDBJ databases">
        <authorList>
            <person name="Meier V. D."/>
        </authorList>
    </citation>
    <scope>NUCLEOTIDE SEQUENCE</scope>
    <source>
        <strain evidence="2">AVDCRST_MAG10</strain>
    </source>
</reference>
<feature type="chain" id="PRO_5038547442" description="Peptidase M23 domain-containing protein" evidence="1">
    <location>
        <begin position="21"/>
        <end position="231"/>
    </location>
</feature>
<accession>A0A6J4JAL7</accession>
<evidence type="ECO:0000256" key="1">
    <source>
        <dbReference type="SAM" id="SignalP"/>
    </source>
</evidence>
<name>A0A6J4JAL7_9ACTN</name>
<gene>
    <name evidence="2" type="ORF">AVDCRST_MAG10-3525</name>
</gene>
<proteinExistence type="predicted"/>